<dbReference type="InterPro" id="IPR008927">
    <property type="entry name" value="6-PGluconate_DH-like_C_sf"/>
</dbReference>
<dbReference type="GO" id="GO:0005739">
    <property type="term" value="C:mitochondrion"/>
    <property type="evidence" value="ECO:0007669"/>
    <property type="project" value="TreeGrafter"/>
</dbReference>
<dbReference type="InterPro" id="IPR013328">
    <property type="entry name" value="6PGD_dom2"/>
</dbReference>
<dbReference type="InterPro" id="IPR036291">
    <property type="entry name" value="NAD(P)-bd_dom_sf"/>
</dbReference>
<dbReference type="InterPro" id="IPR050838">
    <property type="entry name" value="Ketopantoate_reductase"/>
</dbReference>
<feature type="domain" description="Ketopantoate reductase C-terminal" evidence="6">
    <location>
        <begin position="303"/>
        <end position="437"/>
    </location>
</feature>
<evidence type="ECO:0000313" key="7">
    <source>
        <dbReference type="EMBL" id="PNP50209.1"/>
    </source>
</evidence>
<dbReference type="AlphaFoldDB" id="A0A2K0TXF8"/>
<proteinExistence type="inferred from homology"/>
<comment type="caution">
    <text evidence="7">The sequence shown here is derived from an EMBL/GenBank/DDBJ whole genome shotgun (WGS) entry which is preliminary data.</text>
</comment>
<dbReference type="InterPro" id="IPR013332">
    <property type="entry name" value="KPR_N"/>
</dbReference>
<dbReference type="InterPro" id="IPR013752">
    <property type="entry name" value="KPA_reductase"/>
</dbReference>
<feature type="region of interest" description="Disordered" evidence="4">
    <location>
        <begin position="59"/>
        <end position="83"/>
    </location>
</feature>
<evidence type="ECO:0000259" key="6">
    <source>
        <dbReference type="Pfam" id="PF08546"/>
    </source>
</evidence>
<evidence type="ECO:0000256" key="3">
    <source>
        <dbReference type="ARBA" id="ARBA00023002"/>
    </source>
</evidence>
<evidence type="ECO:0000313" key="8">
    <source>
        <dbReference type="Proteomes" id="UP000236290"/>
    </source>
</evidence>
<evidence type="ECO:0000259" key="5">
    <source>
        <dbReference type="Pfam" id="PF02558"/>
    </source>
</evidence>
<dbReference type="Pfam" id="PF02558">
    <property type="entry name" value="ApbA"/>
    <property type="match status" value="1"/>
</dbReference>
<dbReference type="GO" id="GO:0050661">
    <property type="term" value="F:NADP binding"/>
    <property type="evidence" value="ECO:0007669"/>
    <property type="project" value="TreeGrafter"/>
</dbReference>
<sequence length="475" mass="52157">MAIWTRVVSRPQKSFLHLYPQKVFRAANPMAAYSTHPSHQPAWLKTLLDNKSPAPKLYAWSPENVDSSTNGNGNGNGTSTQSNADDLDRRIFILGVGNLGRLYASCLSMQSPRPPITLVVHRKELLSEWIQSPGLEITRLGKLYSGKDEFQIEWWTDEAPTQGPVREVAQASKIRNLLVATKAAAAMPEADKLRRYLDSGSSVAFLQNGMSKLWPPHGQEYISRRYPDNDGPNILACVTNHGVLSEGPFKSLHASPADTAIGPVLLNNNTQPLAPSVTYLTEMIATAPDLNARSITRAELWVSQIQKLVVNSSINPLTAVLRRKNGALFEDPNGVIAKVLDRLLGESSAVLQTLINHPSTTEILADSTGTSTKSLDVLREELTLRFSHDQLRTMLYKIGHIVRDNTSSMLQDARAGKPTEIRDFNGWLVETADFLGTNSSGQQRDLDVSCHRALIALVESGAVLDEAELGKQLLS</sequence>
<dbReference type="PANTHER" id="PTHR43765">
    <property type="entry name" value="2-DEHYDROPANTOATE 2-REDUCTASE-RELATED"/>
    <property type="match status" value="1"/>
</dbReference>
<name>A0A2K0TXF8_TRIHA</name>
<comment type="similarity">
    <text evidence="1">Belongs to the ketopantoate reductase family.</text>
</comment>
<dbReference type="GO" id="GO:0008677">
    <property type="term" value="F:2-dehydropantoate 2-reductase activity"/>
    <property type="evidence" value="ECO:0007669"/>
    <property type="project" value="TreeGrafter"/>
</dbReference>
<dbReference type="Proteomes" id="UP000236290">
    <property type="component" value="Unassembled WGS sequence"/>
</dbReference>
<protein>
    <recommendedName>
        <fullName evidence="9">2-dehydropantoate 2-reductase</fullName>
    </recommendedName>
</protein>
<dbReference type="Gene3D" id="3.40.50.720">
    <property type="entry name" value="NAD(P)-binding Rossmann-like Domain"/>
    <property type="match status" value="1"/>
</dbReference>
<dbReference type="EMBL" id="MTYI01000165">
    <property type="protein sequence ID" value="PNP50209.1"/>
    <property type="molecule type" value="Genomic_DNA"/>
</dbReference>
<dbReference type="Gene3D" id="1.10.1040.10">
    <property type="entry name" value="N-(1-d-carboxylethyl)-l-norvaline Dehydrogenase, domain 2"/>
    <property type="match status" value="1"/>
</dbReference>
<dbReference type="PANTHER" id="PTHR43765:SF2">
    <property type="entry name" value="2-DEHYDROPANTOATE 2-REDUCTASE"/>
    <property type="match status" value="1"/>
</dbReference>
<dbReference type="SUPFAM" id="SSF51735">
    <property type="entry name" value="NAD(P)-binding Rossmann-fold domains"/>
    <property type="match status" value="1"/>
</dbReference>
<evidence type="ECO:0000256" key="1">
    <source>
        <dbReference type="ARBA" id="ARBA00007870"/>
    </source>
</evidence>
<dbReference type="OrthoDB" id="73846at2759"/>
<organism evidence="7 8">
    <name type="scientific">Trichoderma harzianum</name>
    <name type="common">Hypocrea lixii</name>
    <dbReference type="NCBI Taxonomy" id="5544"/>
    <lineage>
        <taxon>Eukaryota</taxon>
        <taxon>Fungi</taxon>
        <taxon>Dikarya</taxon>
        <taxon>Ascomycota</taxon>
        <taxon>Pezizomycotina</taxon>
        <taxon>Sordariomycetes</taxon>
        <taxon>Hypocreomycetidae</taxon>
        <taxon>Hypocreales</taxon>
        <taxon>Hypocreaceae</taxon>
        <taxon>Trichoderma</taxon>
    </lineage>
</organism>
<feature type="compositionally biased region" description="Low complexity" evidence="4">
    <location>
        <begin position="67"/>
        <end position="83"/>
    </location>
</feature>
<dbReference type="Pfam" id="PF08546">
    <property type="entry name" value="ApbA_C"/>
    <property type="match status" value="1"/>
</dbReference>
<feature type="domain" description="Ketopantoate reductase N-terminal" evidence="5">
    <location>
        <begin position="91"/>
        <end position="263"/>
    </location>
</feature>
<dbReference type="SUPFAM" id="SSF48179">
    <property type="entry name" value="6-phosphogluconate dehydrogenase C-terminal domain-like"/>
    <property type="match status" value="1"/>
</dbReference>
<keyword evidence="3" id="KW-0560">Oxidoreductase</keyword>
<gene>
    <name evidence="7" type="ORF">THARTR1_09198</name>
</gene>
<evidence type="ECO:0000256" key="2">
    <source>
        <dbReference type="ARBA" id="ARBA00022857"/>
    </source>
</evidence>
<evidence type="ECO:0000256" key="4">
    <source>
        <dbReference type="SAM" id="MobiDB-lite"/>
    </source>
</evidence>
<reference evidence="7 8" key="1">
    <citation type="submission" date="2017-02" db="EMBL/GenBank/DDBJ databases">
        <title>Genomes of Trichoderma spp. with biocontrol activity.</title>
        <authorList>
            <person name="Gardiner D."/>
            <person name="Kazan K."/>
            <person name="Vos C."/>
            <person name="Harvey P."/>
        </authorList>
    </citation>
    <scope>NUCLEOTIDE SEQUENCE [LARGE SCALE GENOMIC DNA]</scope>
    <source>
        <strain evidence="7 8">Tr1</strain>
    </source>
</reference>
<evidence type="ECO:0008006" key="9">
    <source>
        <dbReference type="Google" id="ProtNLM"/>
    </source>
</evidence>
<accession>A0A2K0TXF8</accession>
<keyword evidence="2" id="KW-0521">NADP</keyword>